<dbReference type="CDD" id="cd07012">
    <property type="entry name" value="PBP2_Bug_TTT"/>
    <property type="match status" value="1"/>
</dbReference>
<dbReference type="Gene3D" id="3.40.190.150">
    <property type="entry name" value="Bordetella uptake gene, domain 1"/>
    <property type="match status" value="1"/>
</dbReference>
<evidence type="ECO:0000313" key="3">
    <source>
        <dbReference type="Proteomes" id="UP001589789"/>
    </source>
</evidence>
<evidence type="ECO:0000256" key="1">
    <source>
        <dbReference type="ARBA" id="ARBA00006987"/>
    </source>
</evidence>
<comment type="caution">
    <text evidence="2">The sequence shown here is derived from an EMBL/GenBank/DDBJ whole genome shotgun (WGS) entry which is preliminary data.</text>
</comment>
<sequence length="361" mass="38358">MRELAGPGPFSAPVPILWLPNTTPRAMTRREEAEETRMVMSGLRRLGRAAALGGLCLATLARGAAAEDPFPSRPVQIVMPLPPGSGTDLMARVFATEFGQILGQRAVVNNRTGASLTIGMQAVVNAAADGATMAFSPVTPVVIQTHRVRNLGYGKDSVIPVCQTFDNIFHVAVPQSSPFRDLRSVIEHARAHPGRLRYGHTGPASGPHLLAAQLWRNAGVEVVDIPYRGEADFATNLVSGALDMGIATTFLIQTQGLRSLGAASAERLPAMPEVPTLAELGLGPVASVTYGGLFLRAGTPEPIVARVEEACREVVASATYREVADRQAVRATFLNRAAFAARMEADDRVVGELIRSLGLVE</sequence>
<dbReference type="EMBL" id="JBHLVZ010000091">
    <property type="protein sequence ID" value="MFC0389084.1"/>
    <property type="molecule type" value="Genomic_DNA"/>
</dbReference>
<gene>
    <name evidence="2" type="ORF">ACFFIC_26565</name>
</gene>
<dbReference type="RefSeq" id="WP_377056121.1">
    <property type="nucleotide sequence ID" value="NZ_JBHLVZ010000091.1"/>
</dbReference>
<reference evidence="2 3" key="1">
    <citation type="submission" date="2024-09" db="EMBL/GenBank/DDBJ databases">
        <authorList>
            <person name="Sun Q."/>
            <person name="Mori K."/>
        </authorList>
    </citation>
    <scope>NUCLEOTIDE SEQUENCE [LARGE SCALE GENOMIC DNA]</scope>
    <source>
        <strain evidence="2 3">CCM 7468</strain>
    </source>
</reference>
<dbReference type="InterPro" id="IPR005064">
    <property type="entry name" value="BUG"/>
</dbReference>
<dbReference type="InterPro" id="IPR042100">
    <property type="entry name" value="Bug_dom1"/>
</dbReference>
<dbReference type="PANTHER" id="PTHR42928:SF5">
    <property type="entry name" value="BLR1237 PROTEIN"/>
    <property type="match status" value="1"/>
</dbReference>
<dbReference type="Gene3D" id="3.40.190.10">
    <property type="entry name" value="Periplasmic binding protein-like II"/>
    <property type="match status" value="1"/>
</dbReference>
<dbReference type="Proteomes" id="UP001589789">
    <property type="component" value="Unassembled WGS sequence"/>
</dbReference>
<evidence type="ECO:0000313" key="2">
    <source>
        <dbReference type="EMBL" id="MFC0389084.1"/>
    </source>
</evidence>
<dbReference type="PIRSF" id="PIRSF017082">
    <property type="entry name" value="YflP"/>
    <property type="match status" value="1"/>
</dbReference>
<name>A0ABV6J0U2_9PROT</name>
<keyword evidence="3" id="KW-1185">Reference proteome</keyword>
<dbReference type="PANTHER" id="PTHR42928">
    <property type="entry name" value="TRICARBOXYLATE-BINDING PROTEIN"/>
    <property type="match status" value="1"/>
</dbReference>
<proteinExistence type="inferred from homology"/>
<accession>A0ABV6J0U2</accession>
<comment type="similarity">
    <text evidence="1">Belongs to the UPF0065 (bug) family.</text>
</comment>
<organism evidence="2 3">
    <name type="scientific">Muricoccus vinaceus</name>
    <dbReference type="NCBI Taxonomy" id="424704"/>
    <lineage>
        <taxon>Bacteria</taxon>
        <taxon>Pseudomonadati</taxon>
        <taxon>Pseudomonadota</taxon>
        <taxon>Alphaproteobacteria</taxon>
        <taxon>Acetobacterales</taxon>
        <taxon>Roseomonadaceae</taxon>
        <taxon>Muricoccus</taxon>
    </lineage>
</organism>
<dbReference type="Pfam" id="PF03401">
    <property type="entry name" value="TctC"/>
    <property type="match status" value="1"/>
</dbReference>
<protein>
    <submittedName>
        <fullName evidence="2">Bug family tripartite tricarboxylate transporter substrate binding protein</fullName>
    </submittedName>
</protein>